<dbReference type="AlphaFoldDB" id="A0A224XX72"/>
<protein>
    <submittedName>
        <fullName evidence="1">Uncharacterized protein</fullName>
    </submittedName>
</protein>
<accession>A0A224XX72</accession>
<name>A0A224XX72_9HEMI</name>
<evidence type="ECO:0000313" key="1">
    <source>
        <dbReference type="EMBL" id="JAW15874.1"/>
    </source>
</evidence>
<organism evidence="1">
    <name type="scientific">Panstrongylus lignarius</name>
    <dbReference type="NCBI Taxonomy" id="156445"/>
    <lineage>
        <taxon>Eukaryota</taxon>
        <taxon>Metazoa</taxon>
        <taxon>Ecdysozoa</taxon>
        <taxon>Arthropoda</taxon>
        <taxon>Hexapoda</taxon>
        <taxon>Insecta</taxon>
        <taxon>Pterygota</taxon>
        <taxon>Neoptera</taxon>
        <taxon>Paraneoptera</taxon>
        <taxon>Hemiptera</taxon>
        <taxon>Heteroptera</taxon>
        <taxon>Panheteroptera</taxon>
        <taxon>Cimicomorpha</taxon>
        <taxon>Reduviidae</taxon>
        <taxon>Triatominae</taxon>
        <taxon>Panstrongylus</taxon>
    </lineage>
</organism>
<dbReference type="EMBL" id="GFTR01000552">
    <property type="protein sequence ID" value="JAW15874.1"/>
    <property type="molecule type" value="Transcribed_RNA"/>
</dbReference>
<proteinExistence type="predicted"/>
<reference evidence="1" key="1">
    <citation type="journal article" date="2018" name="PLoS Negl. Trop. Dis.">
        <title>An insight into the salivary gland and fat body transcriptome of Panstrongylus lignarius (Hemiptera: Heteroptera), the main vector of Chagas disease in Peru.</title>
        <authorList>
            <person name="Nevoa J.C."/>
            <person name="Mendes M.T."/>
            <person name="da Silva M.V."/>
            <person name="Soares S.C."/>
            <person name="Oliveira C.J.F."/>
            <person name="Ribeiro J.M.C."/>
        </authorList>
    </citation>
    <scope>NUCLEOTIDE SEQUENCE</scope>
</reference>
<sequence length="74" mass="7304">MPAISAHCASAIAVNGVSSAGLMTTVHPAANAAPALRVIIANGKFQGVIKDATPTGCLICITSLLCAMLPTTSP</sequence>